<dbReference type="EMBL" id="JAHLQK010000004">
    <property type="protein sequence ID" value="MBU5677157.1"/>
    <property type="molecule type" value="Genomic_DNA"/>
</dbReference>
<dbReference type="PANTHER" id="PTHR35531">
    <property type="entry name" value="INNER MEMBRANE PROTEIN YBCI-RELATED"/>
    <property type="match status" value="1"/>
</dbReference>
<feature type="transmembrane region" description="Helical" evidence="1">
    <location>
        <begin position="91"/>
        <end position="109"/>
    </location>
</feature>
<name>A0ABS6G3V0_9FIRM</name>
<comment type="caution">
    <text evidence="2">The sequence shown here is derived from an EMBL/GenBank/DDBJ whole genome shotgun (WGS) entry which is preliminary data.</text>
</comment>
<keyword evidence="1" id="KW-0812">Transmembrane</keyword>
<keyword evidence="2" id="KW-0378">Hydrolase</keyword>
<organism evidence="2 3">
    <name type="scientific">Alkaliphilus flagellatus</name>
    <dbReference type="NCBI Taxonomy" id="2841507"/>
    <lineage>
        <taxon>Bacteria</taxon>
        <taxon>Bacillati</taxon>
        <taxon>Bacillota</taxon>
        <taxon>Clostridia</taxon>
        <taxon>Peptostreptococcales</taxon>
        <taxon>Natronincolaceae</taxon>
        <taxon>Alkaliphilus</taxon>
    </lineage>
</organism>
<reference evidence="2 3" key="1">
    <citation type="submission" date="2021-06" db="EMBL/GenBank/DDBJ databases">
        <authorList>
            <person name="Sun Q."/>
            <person name="Li D."/>
        </authorList>
    </citation>
    <scope>NUCLEOTIDE SEQUENCE [LARGE SCALE GENOMIC DNA]</scope>
    <source>
        <strain evidence="2 3">MSJ-5</strain>
    </source>
</reference>
<protein>
    <submittedName>
        <fullName evidence="2">Metal-dependent hydrolase</fullName>
    </submittedName>
</protein>
<feature type="transmembrane region" description="Helical" evidence="1">
    <location>
        <begin position="32"/>
        <end position="56"/>
    </location>
</feature>
<evidence type="ECO:0000313" key="2">
    <source>
        <dbReference type="EMBL" id="MBU5677157.1"/>
    </source>
</evidence>
<dbReference type="Proteomes" id="UP000779508">
    <property type="component" value="Unassembled WGS sequence"/>
</dbReference>
<sequence>MLGRTHVTLGLMLSLLVVPLLGTSLTIGKFNLPAIIVSIIGALLPDLDMGTSALGAKFGFIKAKHIKKIWIAILTLTSIVTIIFLKDTPVFYGIAFIIFLGFVFADKFARKGYYTIRNFVQSIVGISIILFSYYYQHYVLVFVGIILILLLFSKHRGLSHSIVFLVGSTFAVRKISLFYGDVDYSMIFAVSMVSHLLGDMLTKSGIGLWVPFNDKRIKFPYTIKTGGKVEKLIFTGALFAIFNILKGLQL</sequence>
<dbReference type="InterPro" id="IPR007404">
    <property type="entry name" value="YdjM-like"/>
</dbReference>
<dbReference type="Pfam" id="PF04307">
    <property type="entry name" value="YdjM"/>
    <property type="match status" value="1"/>
</dbReference>
<dbReference type="PANTHER" id="PTHR35531:SF1">
    <property type="entry name" value="INNER MEMBRANE PROTEIN YBCI-RELATED"/>
    <property type="match status" value="1"/>
</dbReference>
<keyword evidence="3" id="KW-1185">Reference proteome</keyword>
<keyword evidence="1" id="KW-1133">Transmembrane helix</keyword>
<accession>A0ABS6G3V0</accession>
<keyword evidence="1" id="KW-0472">Membrane</keyword>
<evidence type="ECO:0000313" key="3">
    <source>
        <dbReference type="Proteomes" id="UP000779508"/>
    </source>
</evidence>
<gene>
    <name evidence="2" type="ORF">KQI88_12115</name>
</gene>
<feature type="transmembrane region" description="Helical" evidence="1">
    <location>
        <begin position="68"/>
        <end position="85"/>
    </location>
</feature>
<dbReference type="RefSeq" id="WP_216417670.1">
    <property type="nucleotide sequence ID" value="NZ_JAHLQK010000004.1"/>
</dbReference>
<proteinExistence type="predicted"/>
<dbReference type="GO" id="GO:0016787">
    <property type="term" value="F:hydrolase activity"/>
    <property type="evidence" value="ECO:0007669"/>
    <property type="project" value="UniProtKB-KW"/>
</dbReference>
<evidence type="ECO:0000256" key="1">
    <source>
        <dbReference type="SAM" id="Phobius"/>
    </source>
</evidence>